<evidence type="ECO:0000313" key="1">
    <source>
        <dbReference type="EMBL" id="GAU96289.1"/>
    </source>
</evidence>
<organism evidence="1 2">
    <name type="scientific">Ramazzottius varieornatus</name>
    <name type="common">Water bear</name>
    <name type="synonym">Tardigrade</name>
    <dbReference type="NCBI Taxonomy" id="947166"/>
    <lineage>
        <taxon>Eukaryota</taxon>
        <taxon>Metazoa</taxon>
        <taxon>Ecdysozoa</taxon>
        <taxon>Tardigrada</taxon>
        <taxon>Eutardigrada</taxon>
        <taxon>Parachela</taxon>
        <taxon>Hypsibioidea</taxon>
        <taxon>Ramazzottiidae</taxon>
        <taxon>Ramazzottius</taxon>
    </lineage>
</organism>
<dbReference type="EMBL" id="BDGG01000003">
    <property type="protein sequence ID" value="GAU96289.1"/>
    <property type="molecule type" value="Genomic_DNA"/>
</dbReference>
<dbReference type="AlphaFoldDB" id="A0A1D1V3D1"/>
<accession>A0A1D1V3D1</accession>
<proteinExistence type="predicted"/>
<gene>
    <name evidence="1" type="primary">RvY_07756</name>
    <name evidence="1" type="synonym">RvY_07756.4</name>
    <name evidence="1" type="ORF">RvY_07756-4</name>
</gene>
<protein>
    <submittedName>
        <fullName evidence="1">Uncharacterized protein</fullName>
    </submittedName>
</protein>
<reference evidence="1 2" key="1">
    <citation type="journal article" date="2016" name="Nat. Commun.">
        <title>Extremotolerant tardigrade genome and improved radiotolerance of human cultured cells by tardigrade-unique protein.</title>
        <authorList>
            <person name="Hashimoto T."/>
            <person name="Horikawa D.D."/>
            <person name="Saito Y."/>
            <person name="Kuwahara H."/>
            <person name="Kozuka-Hata H."/>
            <person name="Shin-I T."/>
            <person name="Minakuchi Y."/>
            <person name="Ohishi K."/>
            <person name="Motoyama A."/>
            <person name="Aizu T."/>
            <person name="Enomoto A."/>
            <person name="Kondo K."/>
            <person name="Tanaka S."/>
            <person name="Hara Y."/>
            <person name="Koshikawa S."/>
            <person name="Sagara H."/>
            <person name="Miura T."/>
            <person name="Yokobori S."/>
            <person name="Miyagawa K."/>
            <person name="Suzuki Y."/>
            <person name="Kubo T."/>
            <person name="Oyama M."/>
            <person name="Kohara Y."/>
            <person name="Fujiyama A."/>
            <person name="Arakawa K."/>
            <person name="Katayama T."/>
            <person name="Toyoda A."/>
            <person name="Kunieda T."/>
        </authorList>
    </citation>
    <scope>NUCLEOTIDE SEQUENCE [LARGE SCALE GENOMIC DNA]</scope>
    <source>
        <strain evidence="1 2">YOKOZUNA-1</strain>
    </source>
</reference>
<comment type="caution">
    <text evidence="1">The sequence shown here is derived from an EMBL/GenBank/DDBJ whole genome shotgun (WGS) entry which is preliminary data.</text>
</comment>
<name>A0A1D1V3D1_RAMVA</name>
<keyword evidence="2" id="KW-1185">Reference proteome</keyword>
<evidence type="ECO:0000313" key="2">
    <source>
        <dbReference type="Proteomes" id="UP000186922"/>
    </source>
</evidence>
<dbReference type="Proteomes" id="UP000186922">
    <property type="component" value="Unassembled WGS sequence"/>
</dbReference>
<sequence length="99" mass="11046">MYPVNCSIACSALLYFRSTRKMPKSAGLGISSSMKQPNPERFVVMLGTPMTAHSAGVYPHGRGKVFEWALLQKPKLTRWEYAQVASVNKLVVLHGQHRT</sequence>